<dbReference type="InterPro" id="IPR043168">
    <property type="entry name" value="DegV_C"/>
</dbReference>
<evidence type="ECO:0000256" key="1">
    <source>
        <dbReference type="ARBA" id="ARBA00003238"/>
    </source>
</evidence>
<organism evidence="3 4">
    <name type="scientific">Aerococcus christensenii</name>
    <dbReference type="NCBI Taxonomy" id="87541"/>
    <lineage>
        <taxon>Bacteria</taxon>
        <taxon>Bacillati</taxon>
        <taxon>Bacillota</taxon>
        <taxon>Bacilli</taxon>
        <taxon>Lactobacillales</taxon>
        <taxon>Aerococcaceae</taxon>
        <taxon>Aerococcus</taxon>
    </lineage>
</organism>
<protein>
    <submittedName>
        <fullName evidence="3">EDD domain protein, DegV family</fullName>
    </submittedName>
</protein>
<dbReference type="SUPFAM" id="SSF82549">
    <property type="entry name" value="DAK1/DegV-like"/>
    <property type="match status" value="1"/>
</dbReference>
<comment type="caution">
    <text evidence="3">The sequence shown here is derived from an EMBL/GenBank/DDBJ whole genome shotgun (WGS) entry which is preliminary data.</text>
</comment>
<gene>
    <name evidence="3" type="ORF">HMPREF3187_00468</name>
</gene>
<dbReference type="InterPro" id="IPR003797">
    <property type="entry name" value="DegV"/>
</dbReference>
<evidence type="ECO:0000313" key="4">
    <source>
        <dbReference type="Proteomes" id="UP000070422"/>
    </source>
</evidence>
<dbReference type="NCBIfam" id="TIGR00762">
    <property type="entry name" value="DegV"/>
    <property type="match status" value="1"/>
</dbReference>
<dbReference type="PANTHER" id="PTHR33434">
    <property type="entry name" value="DEGV DOMAIN-CONTAINING PROTEIN DR_1986-RELATED"/>
    <property type="match status" value="1"/>
</dbReference>
<dbReference type="Proteomes" id="UP000070422">
    <property type="component" value="Unassembled WGS sequence"/>
</dbReference>
<dbReference type="Gene3D" id="3.30.1180.10">
    <property type="match status" value="1"/>
</dbReference>
<dbReference type="EMBL" id="LSCQ01000020">
    <property type="protein sequence ID" value="KXB37751.1"/>
    <property type="molecule type" value="Genomic_DNA"/>
</dbReference>
<dbReference type="PROSITE" id="PS51482">
    <property type="entry name" value="DEGV"/>
    <property type="match status" value="1"/>
</dbReference>
<dbReference type="PANTHER" id="PTHR33434:SF2">
    <property type="entry name" value="FATTY ACID-BINDING PROTEIN TM_1468"/>
    <property type="match status" value="1"/>
</dbReference>
<dbReference type="STRING" id="87541.AWM71_01945"/>
<dbReference type="Pfam" id="PF02645">
    <property type="entry name" value="DegV"/>
    <property type="match status" value="1"/>
</dbReference>
<keyword evidence="2" id="KW-0446">Lipid-binding</keyword>
<reference evidence="3 4" key="1">
    <citation type="submission" date="2016-01" db="EMBL/GenBank/DDBJ databases">
        <authorList>
            <person name="Oliw E.H."/>
        </authorList>
    </citation>
    <scope>NUCLEOTIDE SEQUENCE [LARGE SCALE GENOMIC DNA]</scope>
    <source>
        <strain evidence="3 4">KA00635</strain>
    </source>
</reference>
<dbReference type="OrthoDB" id="9775494at2"/>
<name>A0A133Y3K0_9LACT</name>
<dbReference type="PATRIC" id="fig|87541.4.peg.470"/>
<comment type="function">
    <text evidence="1">May bind long-chain fatty acids, such as palmitate, and may play a role in lipid transport or fatty acid metabolism.</text>
</comment>
<proteinExistence type="predicted"/>
<dbReference type="Gene3D" id="3.40.50.10170">
    <property type="match status" value="1"/>
</dbReference>
<dbReference type="GO" id="GO:0008289">
    <property type="term" value="F:lipid binding"/>
    <property type="evidence" value="ECO:0007669"/>
    <property type="project" value="UniProtKB-KW"/>
</dbReference>
<dbReference type="AlphaFoldDB" id="A0A133Y3K0"/>
<evidence type="ECO:0000256" key="2">
    <source>
        <dbReference type="ARBA" id="ARBA00023121"/>
    </source>
</evidence>
<dbReference type="InterPro" id="IPR050270">
    <property type="entry name" value="DegV_domain_contain"/>
</dbReference>
<accession>A0A133Y3K0</accession>
<sequence>MENIMKTAIITDSTSSLPESLASHPDVYVIHLRVIYPDGHSLEETTDETILKTYYSELKSMETLPTTSQPSVGEVYDVMESLVEKGYDQVLVMTMSSALSGTFQNCQLVAGEYQDKLKIRLIDTRQTGLSLAYLVENGLKLVAELDLDTAVERLKWLDEQMVIYVTVRDLNNLVKGGRASKSMVVLGNLLKILPLIYVQRSGELGMSEKIRTCKKVIHRMVEIIHEEGKMYEKGYQVCLLGTPEEDSCQQIQEMIQNTDWGKELEIRYATIPPVIGTHLGSGSFGFCVLPKIENCPF</sequence>
<evidence type="ECO:0000313" key="3">
    <source>
        <dbReference type="EMBL" id="KXB37751.1"/>
    </source>
</evidence>